<dbReference type="GO" id="GO:0005737">
    <property type="term" value="C:cytoplasm"/>
    <property type="evidence" value="ECO:0007669"/>
    <property type="project" value="TreeGrafter"/>
</dbReference>
<dbReference type="EMBL" id="CP003322">
    <property type="protein sequence ID" value="AFC41992.1"/>
    <property type="molecule type" value="Genomic_DNA"/>
</dbReference>
<dbReference type="InterPro" id="IPR032466">
    <property type="entry name" value="Metal_Hydrolase"/>
</dbReference>
<dbReference type="HOGENOM" id="CLU_039329_0_2_11"/>
<dbReference type="SUPFAM" id="SSF51556">
    <property type="entry name" value="Metallo-dependent hydrolases"/>
    <property type="match status" value="1"/>
</dbReference>
<evidence type="ECO:0000313" key="4">
    <source>
        <dbReference type="Proteomes" id="UP000008004"/>
    </source>
</evidence>
<dbReference type="PATRIC" id="fig|487521.10.peg.771"/>
<dbReference type="GO" id="GO:0016787">
    <property type="term" value="F:hydrolase activity"/>
    <property type="evidence" value="ECO:0007669"/>
    <property type="project" value="UniProtKB-KW"/>
</dbReference>
<dbReference type="eggNOG" id="COG2159">
    <property type="taxonomic scope" value="Bacteria"/>
</dbReference>
<dbReference type="Pfam" id="PF04909">
    <property type="entry name" value="Amidohydro_2"/>
    <property type="match status" value="1"/>
</dbReference>
<gene>
    <name evidence="3" type="ordered locus">OCU_07720</name>
</gene>
<accession>H8IR37</accession>
<keyword evidence="1" id="KW-0456">Lyase</keyword>
<dbReference type="PANTHER" id="PTHR21240:SF28">
    <property type="entry name" value="ISO-OROTATE DECARBOXYLASE (EUROFUNG)"/>
    <property type="match status" value="1"/>
</dbReference>
<evidence type="ECO:0000256" key="1">
    <source>
        <dbReference type="ARBA" id="ARBA00023239"/>
    </source>
</evidence>
<organism evidence="3 4">
    <name type="scientific">Mycobacterium intracellulare (strain ATCC 13950 / DSM 43223 / JCM 6384 / NCTC 13025 / 3600)</name>
    <dbReference type="NCBI Taxonomy" id="487521"/>
    <lineage>
        <taxon>Bacteria</taxon>
        <taxon>Bacillati</taxon>
        <taxon>Actinomycetota</taxon>
        <taxon>Actinomycetes</taxon>
        <taxon>Mycobacteriales</taxon>
        <taxon>Mycobacteriaceae</taxon>
        <taxon>Mycobacterium</taxon>
        <taxon>Mycobacterium avium complex (MAC)</taxon>
    </lineage>
</organism>
<dbReference type="KEGG" id="mia:OCU_07720"/>
<dbReference type="Gene3D" id="3.20.20.140">
    <property type="entry name" value="Metal-dependent hydrolases"/>
    <property type="match status" value="1"/>
</dbReference>
<dbReference type="GO" id="GO:0016831">
    <property type="term" value="F:carboxy-lyase activity"/>
    <property type="evidence" value="ECO:0007669"/>
    <property type="project" value="InterPro"/>
</dbReference>
<dbReference type="InterPro" id="IPR006680">
    <property type="entry name" value="Amidohydro-rel"/>
</dbReference>
<protein>
    <submittedName>
        <fullName evidence="3">Amidohydrolase 2</fullName>
    </submittedName>
</protein>
<dbReference type="PANTHER" id="PTHR21240">
    <property type="entry name" value="2-AMINO-3-CARBOXYLMUCONATE-6-SEMIALDEHYDE DECARBOXYLASE"/>
    <property type="match status" value="1"/>
</dbReference>
<dbReference type="Proteomes" id="UP000008004">
    <property type="component" value="Chromosome"/>
</dbReference>
<dbReference type="AlphaFoldDB" id="H8IR37"/>
<dbReference type="InterPro" id="IPR032465">
    <property type="entry name" value="ACMSD"/>
</dbReference>
<name>H8IR37_MYCIA</name>
<feature type="domain" description="Amidohydrolase-related" evidence="2">
    <location>
        <begin position="125"/>
        <end position="412"/>
    </location>
</feature>
<evidence type="ECO:0000259" key="2">
    <source>
        <dbReference type="Pfam" id="PF04909"/>
    </source>
</evidence>
<reference evidence="3 4" key="1">
    <citation type="journal article" date="2012" name="J. Bacteriol.">
        <title>Complete genome sequence of Mycobacterium intracellulare strain ATCC 13950T.</title>
        <authorList>
            <person name="Kim B.J."/>
            <person name="Choi B.S."/>
            <person name="Lim J.S."/>
            <person name="Choi I.Y."/>
            <person name="Lee J.H."/>
            <person name="Chun J."/>
            <person name="Kook Y.H."/>
            <person name="Kim B.J."/>
        </authorList>
    </citation>
    <scope>NUCLEOTIDE SEQUENCE [LARGE SCALE GENOMIC DNA]</scope>
    <source>
        <strain evidence="4">ATCC 13950 / DSM 43223 / JCM 6384 / NCTC 13025 / 3600</strain>
    </source>
</reference>
<proteinExistence type="predicted"/>
<dbReference type="GO" id="GO:0019748">
    <property type="term" value="P:secondary metabolic process"/>
    <property type="evidence" value="ECO:0007669"/>
    <property type="project" value="TreeGrafter"/>
</dbReference>
<sequence length="469" mass="52477">MLILAWREDSFHFSDLGTGQRFAESVIDSVEPTEGTAMNKEDMILISVDDHTVEPPDMFKNHLSKKYQDDAPRLVHNADGSDMWKFRDTVIPNVALNAVAGRPKEEYGIEPTGLDEIRPGCYNVDERVKDMNAGGILASICFPSFPGFAGRLFATDDNDFSIALVQAYNDWHIDEWCGAYPARFIPMAIPVIWDAEACAAEVRRVSKKGVHALTFTENPAAMGYPSFHDEYWNPLWKALVDTDTVMNVHIGSSGRLAITAPDAPMDVMITLQPMNIVQAAADLLWSRPIKEYPDLKIALSEGGTGWIPYFLERADRTFEMHSAWTHQDFKGKLPSEVFRDHFLTCFISDKVGVALRNMIGIDNICWEADYPHSDSMWPGAPEELWDVLSLNNVPDDEINKMTYENAMRWYSFDPFTHISREQATVGALRKAAEGHDVSIKAQGHEKDSRGGSSFADFAANAKALSGNKD</sequence>
<evidence type="ECO:0000313" key="3">
    <source>
        <dbReference type="EMBL" id="AFC41992.1"/>
    </source>
</evidence>
<keyword evidence="3" id="KW-0378">Hydrolase</keyword>